<dbReference type="InterPro" id="IPR011711">
    <property type="entry name" value="GntR_C"/>
</dbReference>
<evidence type="ECO:0000313" key="6">
    <source>
        <dbReference type="Proteomes" id="UP001241603"/>
    </source>
</evidence>
<dbReference type="Gene3D" id="1.10.10.10">
    <property type="entry name" value="Winged helix-like DNA-binding domain superfamily/Winged helix DNA-binding domain"/>
    <property type="match status" value="1"/>
</dbReference>
<keyword evidence="1" id="KW-0805">Transcription regulation</keyword>
<evidence type="ECO:0000256" key="1">
    <source>
        <dbReference type="ARBA" id="ARBA00023015"/>
    </source>
</evidence>
<comment type="caution">
    <text evidence="5">The sequence shown here is derived from an EMBL/GenBank/DDBJ whole genome shotgun (WGS) entry which is preliminary data.</text>
</comment>
<evidence type="ECO:0000256" key="2">
    <source>
        <dbReference type="ARBA" id="ARBA00023125"/>
    </source>
</evidence>
<dbReference type="InterPro" id="IPR036390">
    <property type="entry name" value="WH_DNA-bd_sf"/>
</dbReference>
<dbReference type="PROSITE" id="PS50949">
    <property type="entry name" value="HTH_GNTR"/>
    <property type="match status" value="1"/>
</dbReference>
<reference evidence="5 6" key="1">
    <citation type="submission" date="2023-07" db="EMBL/GenBank/DDBJ databases">
        <title>Genomic Encyclopedia of Type Strains, Phase IV (KMG-IV): sequencing the most valuable type-strain genomes for metagenomic binning, comparative biology and taxonomic classification.</title>
        <authorList>
            <person name="Goeker M."/>
        </authorList>
    </citation>
    <scope>NUCLEOTIDE SEQUENCE [LARGE SCALE GENOMIC DNA]</scope>
    <source>
        <strain evidence="5 6">B6-8</strain>
    </source>
</reference>
<evidence type="ECO:0000259" key="4">
    <source>
        <dbReference type="PROSITE" id="PS50949"/>
    </source>
</evidence>
<name>A0ABU0H5H4_9HYPH</name>
<dbReference type="Proteomes" id="UP001241603">
    <property type="component" value="Unassembled WGS sequence"/>
</dbReference>
<dbReference type="EMBL" id="JAUSVO010000002">
    <property type="protein sequence ID" value="MDQ0437020.1"/>
    <property type="molecule type" value="Genomic_DNA"/>
</dbReference>
<feature type="domain" description="HTH gntR-type" evidence="4">
    <location>
        <begin position="17"/>
        <end position="84"/>
    </location>
</feature>
<keyword evidence="3" id="KW-0804">Transcription</keyword>
<dbReference type="Pfam" id="PF07729">
    <property type="entry name" value="FCD"/>
    <property type="match status" value="1"/>
</dbReference>
<evidence type="ECO:0000313" key="5">
    <source>
        <dbReference type="EMBL" id="MDQ0437020.1"/>
    </source>
</evidence>
<dbReference type="RefSeq" id="WP_266347958.1">
    <property type="nucleotide sequence ID" value="NZ_JAPKNG010000002.1"/>
</dbReference>
<dbReference type="InterPro" id="IPR008920">
    <property type="entry name" value="TF_FadR/GntR_C"/>
</dbReference>
<dbReference type="PANTHER" id="PTHR43537">
    <property type="entry name" value="TRANSCRIPTIONAL REGULATOR, GNTR FAMILY"/>
    <property type="match status" value="1"/>
</dbReference>
<organism evidence="5 6">
    <name type="scientific">Kaistia dalseonensis</name>
    <dbReference type="NCBI Taxonomy" id="410840"/>
    <lineage>
        <taxon>Bacteria</taxon>
        <taxon>Pseudomonadati</taxon>
        <taxon>Pseudomonadota</taxon>
        <taxon>Alphaproteobacteria</taxon>
        <taxon>Hyphomicrobiales</taxon>
        <taxon>Kaistiaceae</taxon>
        <taxon>Kaistia</taxon>
    </lineage>
</organism>
<dbReference type="InterPro" id="IPR000524">
    <property type="entry name" value="Tscrpt_reg_HTH_GntR"/>
</dbReference>
<accession>A0ABU0H5H4</accession>
<gene>
    <name evidence="5" type="ORF">QO014_001405</name>
</gene>
<dbReference type="SUPFAM" id="SSF46785">
    <property type="entry name" value="Winged helix' DNA-binding domain"/>
    <property type="match status" value="1"/>
</dbReference>
<evidence type="ECO:0000256" key="3">
    <source>
        <dbReference type="ARBA" id="ARBA00023163"/>
    </source>
</evidence>
<dbReference type="PANTHER" id="PTHR43537:SF39">
    <property type="entry name" value="HTH-TYPE TRANSCRIPTIONAL REGULATOR MCBR"/>
    <property type="match status" value="1"/>
</dbReference>
<proteinExistence type="predicted"/>
<dbReference type="SMART" id="SM00345">
    <property type="entry name" value="HTH_GNTR"/>
    <property type="match status" value="1"/>
</dbReference>
<dbReference type="SUPFAM" id="SSF48008">
    <property type="entry name" value="GntR ligand-binding domain-like"/>
    <property type="match status" value="1"/>
</dbReference>
<keyword evidence="6" id="KW-1185">Reference proteome</keyword>
<sequence>MNDDVVAASPFDALSRQNLSESAYRQIRNALAQSRLKSGQKLVLRSLAEQLGISATPVREALLRLGSEGIVQFDSRGTAFVPEMTLQRYLEIRDLRLWLEGQAGLRAVETVNDADIERLSAIHERMAEAEKNQDSALALEMNGQFHLHLCTLARMPMLLQFVENLWVQCGPAMGALYEVSPPRDPEGHQHLAVLRGLVERDGQAVRKAIERDIVVGGQRLAQLLSQPKP</sequence>
<dbReference type="SMART" id="SM00895">
    <property type="entry name" value="FCD"/>
    <property type="match status" value="1"/>
</dbReference>
<keyword evidence="2 5" id="KW-0238">DNA-binding</keyword>
<dbReference type="Gene3D" id="1.20.120.530">
    <property type="entry name" value="GntR ligand-binding domain-like"/>
    <property type="match status" value="1"/>
</dbReference>
<dbReference type="GO" id="GO:0003677">
    <property type="term" value="F:DNA binding"/>
    <property type="evidence" value="ECO:0007669"/>
    <property type="project" value="UniProtKB-KW"/>
</dbReference>
<dbReference type="Pfam" id="PF00392">
    <property type="entry name" value="GntR"/>
    <property type="match status" value="1"/>
</dbReference>
<dbReference type="InterPro" id="IPR036388">
    <property type="entry name" value="WH-like_DNA-bd_sf"/>
</dbReference>
<protein>
    <submittedName>
        <fullName evidence="5">DNA-binding GntR family transcriptional regulator</fullName>
    </submittedName>
</protein>